<dbReference type="WBParaSite" id="ALUE_0001422201-mRNA-1">
    <property type="protein sequence ID" value="ALUE_0001422201-mRNA-1"/>
    <property type="gene ID" value="ALUE_0001422201"/>
</dbReference>
<name>A0A0M3I9Q8_ASCLU</name>
<keyword evidence="2" id="KW-1185">Reference proteome</keyword>
<dbReference type="Proteomes" id="UP000036681">
    <property type="component" value="Unplaced"/>
</dbReference>
<sequence>MSSQMTRTDFKTTGDTSRVSATHRREERRVISDGQVERVELEERDQEEYYYVESRDDIPPRRRFADGSESITMDFSTDDRLLGNTVLY</sequence>
<protein>
    <submittedName>
        <fullName evidence="3">DUF1918 domain-containing protein</fullName>
    </submittedName>
</protein>
<dbReference type="AlphaFoldDB" id="A0A0M3I9Q8"/>
<organism evidence="2 3">
    <name type="scientific">Ascaris lumbricoides</name>
    <name type="common">Giant roundworm</name>
    <dbReference type="NCBI Taxonomy" id="6252"/>
    <lineage>
        <taxon>Eukaryota</taxon>
        <taxon>Metazoa</taxon>
        <taxon>Ecdysozoa</taxon>
        <taxon>Nematoda</taxon>
        <taxon>Chromadorea</taxon>
        <taxon>Rhabditida</taxon>
        <taxon>Spirurina</taxon>
        <taxon>Ascaridomorpha</taxon>
        <taxon>Ascaridoidea</taxon>
        <taxon>Ascarididae</taxon>
        <taxon>Ascaris</taxon>
    </lineage>
</organism>
<evidence type="ECO:0000313" key="2">
    <source>
        <dbReference type="Proteomes" id="UP000036681"/>
    </source>
</evidence>
<evidence type="ECO:0000256" key="1">
    <source>
        <dbReference type="SAM" id="MobiDB-lite"/>
    </source>
</evidence>
<evidence type="ECO:0000313" key="3">
    <source>
        <dbReference type="WBParaSite" id="ALUE_0001422201-mRNA-1"/>
    </source>
</evidence>
<feature type="region of interest" description="Disordered" evidence="1">
    <location>
        <begin position="1"/>
        <end position="31"/>
    </location>
</feature>
<reference evidence="3" key="1">
    <citation type="submission" date="2017-02" db="UniProtKB">
        <authorList>
            <consortium name="WormBaseParasite"/>
        </authorList>
    </citation>
    <scope>IDENTIFICATION</scope>
</reference>
<proteinExistence type="predicted"/>
<feature type="compositionally biased region" description="Polar residues" evidence="1">
    <location>
        <begin position="1"/>
        <end position="20"/>
    </location>
</feature>
<accession>A0A0M3I9Q8</accession>